<evidence type="ECO:0000313" key="2">
    <source>
        <dbReference type="EMBL" id="PWK05219.1"/>
    </source>
</evidence>
<dbReference type="RefSeq" id="WP_170119595.1">
    <property type="nucleotide sequence ID" value="NZ_QGGL01000025.1"/>
</dbReference>
<sequence>MKKGMVLFALVAALVSVSVSAIVQINADQAPILGGHTTKVADQAPILKTVK</sequence>
<accession>A0A316D2S0</accession>
<comment type="caution">
    <text evidence="2">The sequence shown here is derived from an EMBL/GenBank/DDBJ whole genome shotgun (WGS) entry which is preliminary data.</text>
</comment>
<keyword evidence="3" id="KW-1185">Reference proteome</keyword>
<dbReference type="AlphaFoldDB" id="A0A316D2S0"/>
<reference evidence="2 3" key="1">
    <citation type="submission" date="2018-05" db="EMBL/GenBank/DDBJ databases">
        <title>Genomic Encyclopedia of Type Strains, Phase IV (KMG-IV): sequencing the most valuable type-strain genomes for metagenomic binning, comparative biology and taxonomic classification.</title>
        <authorList>
            <person name="Goeker M."/>
        </authorList>
    </citation>
    <scope>NUCLEOTIDE SEQUENCE [LARGE SCALE GENOMIC DNA]</scope>
    <source>
        <strain evidence="2 3">DSM 18773</strain>
    </source>
</reference>
<name>A0A316D2S0_9BACL</name>
<keyword evidence="1" id="KW-0732">Signal</keyword>
<dbReference type="EMBL" id="QGGL01000025">
    <property type="protein sequence ID" value="PWK05219.1"/>
    <property type="molecule type" value="Genomic_DNA"/>
</dbReference>
<protein>
    <recommendedName>
        <fullName evidence="4">Phr family secreted Rap phosphatase inhibitor</fullName>
    </recommendedName>
</protein>
<evidence type="ECO:0008006" key="4">
    <source>
        <dbReference type="Google" id="ProtNLM"/>
    </source>
</evidence>
<feature type="chain" id="PRO_5039684347" description="Phr family secreted Rap phosphatase inhibitor" evidence="1">
    <location>
        <begin position="22"/>
        <end position="51"/>
    </location>
</feature>
<evidence type="ECO:0000256" key="1">
    <source>
        <dbReference type="SAM" id="SignalP"/>
    </source>
</evidence>
<dbReference type="Proteomes" id="UP000245634">
    <property type="component" value="Unassembled WGS sequence"/>
</dbReference>
<gene>
    <name evidence="2" type="ORF">C7459_12541</name>
</gene>
<evidence type="ECO:0000313" key="3">
    <source>
        <dbReference type="Proteomes" id="UP000245634"/>
    </source>
</evidence>
<feature type="signal peptide" evidence="1">
    <location>
        <begin position="1"/>
        <end position="21"/>
    </location>
</feature>
<organism evidence="2 3">
    <name type="scientific">Tumebacillus permanentifrigoris</name>
    <dbReference type="NCBI Taxonomy" id="378543"/>
    <lineage>
        <taxon>Bacteria</taxon>
        <taxon>Bacillati</taxon>
        <taxon>Bacillota</taxon>
        <taxon>Bacilli</taxon>
        <taxon>Bacillales</taxon>
        <taxon>Alicyclobacillaceae</taxon>
        <taxon>Tumebacillus</taxon>
    </lineage>
</organism>
<proteinExistence type="predicted"/>